<comment type="similarity">
    <text evidence="2">Belongs to the SusD family.</text>
</comment>
<protein>
    <submittedName>
        <fullName evidence="9">Starch-binding associating with outer membrane</fullName>
    </submittedName>
</protein>
<dbReference type="InterPro" id="IPR033985">
    <property type="entry name" value="SusD-like_N"/>
</dbReference>
<evidence type="ECO:0000256" key="4">
    <source>
        <dbReference type="ARBA" id="ARBA00023136"/>
    </source>
</evidence>
<comment type="subcellular location">
    <subcellularLocation>
        <location evidence="1">Cell outer membrane</location>
    </subcellularLocation>
</comment>
<dbReference type="GO" id="GO:0009279">
    <property type="term" value="C:cell outer membrane"/>
    <property type="evidence" value="ECO:0007669"/>
    <property type="project" value="UniProtKB-SubCell"/>
</dbReference>
<evidence type="ECO:0000313" key="10">
    <source>
        <dbReference type="Proteomes" id="UP000219452"/>
    </source>
</evidence>
<evidence type="ECO:0000256" key="1">
    <source>
        <dbReference type="ARBA" id="ARBA00004442"/>
    </source>
</evidence>
<keyword evidence="10" id="KW-1185">Reference proteome</keyword>
<name>A0A286F483_9BACT</name>
<feature type="domain" description="SusD-like N-terminal" evidence="8">
    <location>
        <begin position="105"/>
        <end position="242"/>
    </location>
</feature>
<dbReference type="EMBL" id="OCNH01000001">
    <property type="protein sequence ID" value="SOD78025.1"/>
    <property type="molecule type" value="Genomic_DNA"/>
</dbReference>
<accession>A0A286F483</accession>
<evidence type="ECO:0000256" key="5">
    <source>
        <dbReference type="ARBA" id="ARBA00023237"/>
    </source>
</evidence>
<keyword evidence="5" id="KW-0998">Cell outer membrane</keyword>
<proteinExistence type="inferred from homology"/>
<dbReference type="Pfam" id="PF14322">
    <property type="entry name" value="SusD-like_3"/>
    <property type="match status" value="1"/>
</dbReference>
<dbReference type="InterPro" id="IPR012944">
    <property type="entry name" value="SusD_RagB_dom"/>
</dbReference>
<keyword evidence="6" id="KW-1133">Transmembrane helix</keyword>
<evidence type="ECO:0000313" key="9">
    <source>
        <dbReference type="EMBL" id="SOD78025.1"/>
    </source>
</evidence>
<dbReference type="Proteomes" id="UP000219452">
    <property type="component" value="Unassembled WGS sequence"/>
</dbReference>
<dbReference type="Gene3D" id="1.25.40.390">
    <property type="match status" value="1"/>
</dbReference>
<gene>
    <name evidence="9" type="ORF">SAMN06269250_0254</name>
</gene>
<reference evidence="10" key="1">
    <citation type="submission" date="2017-09" db="EMBL/GenBank/DDBJ databases">
        <authorList>
            <person name="Varghese N."/>
            <person name="Submissions S."/>
        </authorList>
    </citation>
    <scope>NUCLEOTIDE SEQUENCE [LARGE SCALE GENOMIC DNA]</scope>
    <source>
        <strain evidence="10">DSM 29961</strain>
    </source>
</reference>
<keyword evidence="6" id="KW-0812">Transmembrane</keyword>
<dbReference type="AlphaFoldDB" id="A0A286F483"/>
<dbReference type="Pfam" id="PF07980">
    <property type="entry name" value="SusD_RagB"/>
    <property type="match status" value="1"/>
</dbReference>
<evidence type="ECO:0000259" key="8">
    <source>
        <dbReference type="Pfam" id="PF14322"/>
    </source>
</evidence>
<keyword evidence="3" id="KW-0732">Signal</keyword>
<dbReference type="SUPFAM" id="SSF48452">
    <property type="entry name" value="TPR-like"/>
    <property type="match status" value="1"/>
</dbReference>
<feature type="domain" description="RagB/SusD" evidence="7">
    <location>
        <begin position="288"/>
        <end position="594"/>
    </location>
</feature>
<evidence type="ECO:0000259" key="7">
    <source>
        <dbReference type="Pfam" id="PF07980"/>
    </source>
</evidence>
<feature type="transmembrane region" description="Helical" evidence="6">
    <location>
        <begin position="16"/>
        <end position="33"/>
    </location>
</feature>
<organism evidence="9 10">
    <name type="scientific">Spirosoma fluviale</name>
    <dbReference type="NCBI Taxonomy" id="1597977"/>
    <lineage>
        <taxon>Bacteria</taxon>
        <taxon>Pseudomonadati</taxon>
        <taxon>Bacteroidota</taxon>
        <taxon>Cytophagia</taxon>
        <taxon>Cytophagales</taxon>
        <taxon>Cytophagaceae</taxon>
        <taxon>Spirosoma</taxon>
    </lineage>
</organism>
<evidence type="ECO:0000256" key="6">
    <source>
        <dbReference type="SAM" id="Phobius"/>
    </source>
</evidence>
<dbReference type="InterPro" id="IPR011990">
    <property type="entry name" value="TPR-like_helical_dom_sf"/>
</dbReference>
<evidence type="ECO:0000256" key="3">
    <source>
        <dbReference type="ARBA" id="ARBA00022729"/>
    </source>
</evidence>
<sequence>MNNYLIVGKSQTMKKIILRGTIVTLVLTMVTFACKDKFLDVPATGQLASNQLTSKAGLEGILLSSYAQLNGRGFSRATSSYNWVRGSVSGGEANKGSNSGDGGGNTNFSTFQRYEILPSNGDINDKWRGMYEGISRANAVLRTLPSASADVSEADKKRLAAEARFLRGHYYFELKRSFNMVPYVDETLDYGTGIELVKNDVDIWPKIEADFKFAQDNLPETQGAAGRANKWAATAYLAKTYLYQKNYTAAKPLFDQVIANGQTTNGKKYGLAANFTDVFNAAKDNSEESVFAIQAAVNTGDVSNSAQELDLNFPYNTGSNGPAGCCGFFAPSFELANSFRVDANGLPLLDGSYNSGANQLKNDQGIDSKAAFTPDAGPVDPRLDWSIGRRGIPYLDWMVHPGLDWIRDQSYAGPFSPKKFVFYRSQDKTLTDGSSWTDGYSAINYNIIRFADVLLMAAEVEIEAGSLEVARGYINRVRTRAANADAWVKTSDGTNAANYVISTYTTPFASKEAALAAVRFERKLELSGEGHRFYDLVRWGVAAPVLNAFLSYESQKLPLGYSGAKFTAGKDEYFPIPQVQMDLQKGVFKQNPGY</sequence>
<keyword evidence="4 6" id="KW-0472">Membrane</keyword>
<evidence type="ECO:0000256" key="2">
    <source>
        <dbReference type="ARBA" id="ARBA00006275"/>
    </source>
</evidence>